<feature type="domain" description="Nitrile hydratase beta subunit" evidence="6">
    <location>
        <begin position="112"/>
        <end position="210"/>
    </location>
</feature>
<sequence length="213" mass="23936">MNGVHDLGGMQSFGPVLPEVDEPPIHEDWERRTLAVTLAVGALGLWNIDQMRHQREKLPPAQYLSSSYYEIWQAALENTIEELGLLEDPPEGVRARTAEELVTAFSSRGSYVRPTDRPARYAVGQRVRTRNLNPVGHTRLPRYARGKVGTVIAVRGPHVFPDRNAAPLGTRPDPEPEWLYTVDFDGRELWGEDADPTLTVSVDAWEPYLEEVA</sequence>
<evidence type="ECO:0000256" key="3">
    <source>
        <dbReference type="ARBA" id="ARBA00023239"/>
    </source>
</evidence>
<evidence type="ECO:0000256" key="5">
    <source>
        <dbReference type="PIRNR" id="PIRNR001427"/>
    </source>
</evidence>
<keyword evidence="9" id="KW-1185">Reference proteome</keyword>
<evidence type="ECO:0000256" key="4">
    <source>
        <dbReference type="ARBA" id="ARBA00044877"/>
    </source>
</evidence>
<comment type="catalytic activity">
    <reaction evidence="4 5">
        <text>an aliphatic primary amide = an aliphatic nitrile + H2O</text>
        <dbReference type="Rhea" id="RHEA:12673"/>
        <dbReference type="ChEBI" id="CHEBI:15377"/>
        <dbReference type="ChEBI" id="CHEBI:65285"/>
        <dbReference type="ChEBI" id="CHEBI:80291"/>
        <dbReference type="EC" id="4.2.1.84"/>
    </reaction>
</comment>
<dbReference type="InterPro" id="IPR042262">
    <property type="entry name" value="CN_hydtase_beta_C"/>
</dbReference>
<dbReference type="GO" id="GO:0018822">
    <property type="term" value="F:nitrile hydratase activity"/>
    <property type="evidence" value="ECO:0007669"/>
    <property type="project" value="UniProtKB-EC"/>
</dbReference>
<dbReference type="OrthoDB" id="3478924at2"/>
<dbReference type="InterPro" id="IPR049054">
    <property type="entry name" value="CN_hydtase_beta-like_N"/>
</dbReference>
<dbReference type="Gene3D" id="2.30.30.50">
    <property type="match status" value="1"/>
</dbReference>
<dbReference type="RefSeq" id="WP_141817627.1">
    <property type="nucleotide sequence ID" value="NZ_BAAAIL010000003.1"/>
</dbReference>
<protein>
    <recommendedName>
        <fullName evidence="5">Nitrile hydratase subunit beta</fullName>
        <shortName evidence="5">NHase</shortName>
        <ecNumber evidence="5">4.2.1.84</ecNumber>
    </recommendedName>
</protein>
<dbReference type="EC" id="4.2.1.84" evidence="5"/>
<name>A0A543KLJ0_9MICO</name>
<dbReference type="PIRSF" id="PIRSF001427">
    <property type="entry name" value="NHase_beta"/>
    <property type="match status" value="1"/>
</dbReference>
<dbReference type="EMBL" id="VFPU01000001">
    <property type="protein sequence ID" value="TQM95937.1"/>
    <property type="molecule type" value="Genomic_DNA"/>
</dbReference>
<comment type="similarity">
    <text evidence="2 5">Belongs to the nitrile hydratase subunit beta family.</text>
</comment>
<dbReference type="Pfam" id="PF21006">
    <property type="entry name" value="NHase_beta_N"/>
    <property type="match status" value="1"/>
</dbReference>
<reference evidence="8 9" key="1">
    <citation type="submission" date="2019-06" db="EMBL/GenBank/DDBJ databases">
        <title>Sequencing the genomes of 1000 actinobacteria strains.</title>
        <authorList>
            <person name="Klenk H.-P."/>
        </authorList>
    </citation>
    <scope>NUCLEOTIDE SEQUENCE [LARGE SCALE GENOMIC DNA]</scope>
    <source>
        <strain evidence="8 9">DSM 12362</strain>
    </source>
</reference>
<comment type="caution">
    <text evidence="8">The sequence shown here is derived from an EMBL/GenBank/DDBJ whole genome shotgun (WGS) entry which is preliminary data.</text>
</comment>
<evidence type="ECO:0000313" key="8">
    <source>
        <dbReference type="EMBL" id="TQM95937.1"/>
    </source>
</evidence>
<evidence type="ECO:0000313" key="9">
    <source>
        <dbReference type="Proteomes" id="UP000315133"/>
    </source>
</evidence>
<evidence type="ECO:0000259" key="6">
    <source>
        <dbReference type="Pfam" id="PF02211"/>
    </source>
</evidence>
<gene>
    <name evidence="8" type="ORF">FB476_0788</name>
</gene>
<dbReference type="SUPFAM" id="SSF50090">
    <property type="entry name" value="Electron transport accessory proteins"/>
    <property type="match status" value="1"/>
</dbReference>
<keyword evidence="3 5" id="KW-0456">Lyase</keyword>
<dbReference type="InterPro" id="IPR008990">
    <property type="entry name" value="Elect_transpt_acc-like_dom_sf"/>
</dbReference>
<evidence type="ECO:0000256" key="2">
    <source>
        <dbReference type="ARBA" id="ARBA00009098"/>
    </source>
</evidence>
<comment type="function">
    <text evidence="1 5">NHase catalyzes the hydration of various nitrile compounds to the corresponding amides.</text>
</comment>
<dbReference type="GO" id="GO:0046914">
    <property type="term" value="F:transition metal ion binding"/>
    <property type="evidence" value="ECO:0007669"/>
    <property type="project" value="InterPro"/>
</dbReference>
<dbReference type="InterPro" id="IPR024690">
    <property type="entry name" value="CN_hydtase_beta_dom_C"/>
</dbReference>
<dbReference type="Proteomes" id="UP000315133">
    <property type="component" value="Unassembled WGS sequence"/>
</dbReference>
<dbReference type="Pfam" id="PF02211">
    <property type="entry name" value="NHase_beta_C"/>
    <property type="match status" value="1"/>
</dbReference>
<organism evidence="8 9">
    <name type="scientific">Ornithinimicrobium humiphilum</name>
    <dbReference type="NCBI Taxonomy" id="125288"/>
    <lineage>
        <taxon>Bacteria</taxon>
        <taxon>Bacillati</taxon>
        <taxon>Actinomycetota</taxon>
        <taxon>Actinomycetes</taxon>
        <taxon>Micrococcales</taxon>
        <taxon>Ornithinimicrobiaceae</taxon>
        <taxon>Ornithinimicrobium</taxon>
    </lineage>
</organism>
<dbReference type="InterPro" id="IPR003168">
    <property type="entry name" value="Nitrile_hydratase_bsu"/>
</dbReference>
<dbReference type="NCBIfam" id="TIGR03888">
    <property type="entry name" value="nitrile_beta"/>
    <property type="match status" value="1"/>
</dbReference>
<dbReference type="AlphaFoldDB" id="A0A543KLJ0"/>
<dbReference type="Gene3D" id="1.10.472.20">
    <property type="entry name" value="Nitrile hydratase, beta subunit"/>
    <property type="match status" value="1"/>
</dbReference>
<proteinExistence type="inferred from homology"/>
<evidence type="ECO:0000259" key="7">
    <source>
        <dbReference type="Pfam" id="PF21006"/>
    </source>
</evidence>
<feature type="domain" description="Nitrile hydratase beta subunit-like N-terminal" evidence="7">
    <location>
        <begin position="1"/>
        <end position="99"/>
    </location>
</feature>
<accession>A0A543KLJ0</accession>
<evidence type="ECO:0000256" key="1">
    <source>
        <dbReference type="ARBA" id="ARBA00004042"/>
    </source>
</evidence>